<proteinExistence type="inferred from homology"/>
<protein>
    <submittedName>
        <fullName evidence="5">Type IV secretion system protein virB4</fullName>
    </submittedName>
</protein>
<keyword evidence="2" id="KW-0547">Nucleotide-binding</keyword>
<evidence type="ECO:0000256" key="1">
    <source>
        <dbReference type="ARBA" id="ARBA00006512"/>
    </source>
</evidence>
<dbReference type="RefSeq" id="WP_126309353.1">
    <property type="nucleotide sequence ID" value="NZ_AP018449.1"/>
</dbReference>
<dbReference type="PANTHER" id="PTHR30121:SF12">
    <property type="entry name" value="TYPE IV SECRETION SYSTEM PROTEIN CAGE"/>
    <property type="match status" value="1"/>
</dbReference>
<dbReference type="Gene3D" id="3.40.50.300">
    <property type="entry name" value="P-loop containing nucleotide triphosphate hydrolases"/>
    <property type="match status" value="2"/>
</dbReference>
<organism evidence="5 6">
    <name type="scientific">Methylomusa anaerophila</name>
    <dbReference type="NCBI Taxonomy" id="1930071"/>
    <lineage>
        <taxon>Bacteria</taxon>
        <taxon>Bacillati</taxon>
        <taxon>Bacillota</taxon>
        <taxon>Negativicutes</taxon>
        <taxon>Selenomonadales</taxon>
        <taxon>Sporomusaceae</taxon>
        <taxon>Methylomusa</taxon>
    </lineage>
</organism>
<comment type="similarity">
    <text evidence="1">Belongs to the TrbE/VirB4 family.</text>
</comment>
<evidence type="ECO:0000256" key="3">
    <source>
        <dbReference type="ARBA" id="ARBA00022840"/>
    </source>
</evidence>
<dbReference type="GO" id="GO:0005524">
    <property type="term" value="F:ATP binding"/>
    <property type="evidence" value="ECO:0007669"/>
    <property type="project" value="UniProtKB-KW"/>
</dbReference>
<dbReference type="KEGG" id="mana:MAMMFC1_03176"/>
<dbReference type="OrthoDB" id="9816422at2"/>
<evidence type="ECO:0000256" key="2">
    <source>
        <dbReference type="ARBA" id="ARBA00022741"/>
    </source>
</evidence>
<dbReference type="InterPro" id="IPR051162">
    <property type="entry name" value="T4SS_component"/>
</dbReference>
<dbReference type="InterPro" id="IPR027417">
    <property type="entry name" value="P-loop_NTPase"/>
</dbReference>
<keyword evidence="6" id="KW-1185">Reference proteome</keyword>
<sequence length="800" mass="90708">MIQLKKYREKRVLLQDVMPFGRILHLENGAGLCVLKDGAFLASLRYRGPDLDSAIEETLAWMTGQMNSLLLTLGTGWVLYAEAQRAPSISYDRDVCFPDPVTQAIDEERRKNFQSGQHYENCYYLSLYWLPPADTISKLKNFFVEEAEKTAVPANAAEYIEDYTKQLAVLFAACSAVGMPETEWLGPDALLSYLYSTISLKQAPLKLPKNPVLLDGLLYDTPLYGGMEPRLGEKHLAVVSPIKYPEHSSFGMLNILNTLPFSYRFITRYYFLDKQDALAEIGTFARGWRSKVKPFTATLKELLTGFAGNEVNENAVEKVEEIRSMEQLIEADTVGCGYYSAMLLLADQDKIRLQKCAEEIVQLFTNMEQGAITAKIEGLNTLEAYFGSIPGNVYYGIRRPLLSTGNLIHLLPITDIWAGKKRNDHLKAPVLLYTKTGENTSFRLNLHVGDVGHTMLIGPTGAGKSVHLNLIAAQFRKYKDARIFIFDKGGSSRILTEAVGGNFFDLGNETELSFQPLRQIDNEKERMWAAEWIYDFLRQENVTITPETKKHTWTALSSMAVLPEGYRTISTLRTTVQDKMLKDALVPLTLEGAYGKMFDSAEERLAFSSWQTFEMETLMNTPAILSPALMYIFHRIEQVLDGKPTLIDLDECWIFFDNPTFAAKIREWLKVLRKSNAAVIFATQSLADIVDSPIFPTILESCPSRIFLPNKNAFEERSKKMYRAFGLNDRQLQILTQATPKKEYYYVSELGCRLYDLDLEPEALAYCAVNKQDLIVCKQLLAEHGKANFVKQWRAYKRLA</sequence>
<evidence type="ECO:0000259" key="4">
    <source>
        <dbReference type="SMART" id="SM00382"/>
    </source>
</evidence>
<dbReference type="InterPro" id="IPR043964">
    <property type="entry name" value="P-loop_TraG"/>
</dbReference>
<reference evidence="5 6" key="1">
    <citation type="journal article" date="2018" name="Int. J. Syst. Evol. Microbiol.">
        <title>Methylomusa anaerophila gen. nov., sp. nov., an anaerobic methanol-utilizing bacterium isolated from a microbial fuel cell.</title>
        <authorList>
            <person name="Amano N."/>
            <person name="Yamamuro A."/>
            <person name="Miyahara M."/>
            <person name="Kouzuma A."/>
            <person name="Abe T."/>
            <person name="Watanabe K."/>
        </authorList>
    </citation>
    <scope>NUCLEOTIDE SEQUENCE [LARGE SCALE GENOMIC DNA]</scope>
    <source>
        <strain evidence="5 6">MMFC1</strain>
    </source>
</reference>
<accession>A0A348AN35</accession>
<evidence type="ECO:0000313" key="5">
    <source>
        <dbReference type="EMBL" id="BBB92483.1"/>
    </source>
</evidence>
<dbReference type="InterPro" id="IPR003593">
    <property type="entry name" value="AAA+_ATPase"/>
</dbReference>
<dbReference type="SMART" id="SM00382">
    <property type="entry name" value="AAA"/>
    <property type="match status" value="1"/>
</dbReference>
<dbReference type="EMBL" id="AP018449">
    <property type="protein sequence ID" value="BBB92483.1"/>
    <property type="molecule type" value="Genomic_DNA"/>
</dbReference>
<gene>
    <name evidence="5" type="primary">virB4</name>
    <name evidence="5" type="ORF">MAMMFC1_03176</name>
</gene>
<dbReference type="InterPro" id="IPR018145">
    <property type="entry name" value="CagE_TrbE_VirB_cntrl_dom"/>
</dbReference>
<dbReference type="PANTHER" id="PTHR30121">
    <property type="entry name" value="UNCHARACTERIZED PROTEIN YJGR-RELATED"/>
    <property type="match status" value="1"/>
</dbReference>
<name>A0A348AN35_9FIRM</name>
<dbReference type="SUPFAM" id="SSF52540">
    <property type="entry name" value="P-loop containing nucleoside triphosphate hydrolases"/>
    <property type="match status" value="1"/>
</dbReference>
<keyword evidence="3" id="KW-0067">ATP-binding</keyword>
<feature type="domain" description="AAA+ ATPase" evidence="4">
    <location>
        <begin position="450"/>
        <end position="705"/>
    </location>
</feature>
<dbReference type="Pfam" id="PF03135">
    <property type="entry name" value="CagE_TrbE_VirB"/>
    <property type="match status" value="1"/>
</dbReference>
<dbReference type="Proteomes" id="UP000276437">
    <property type="component" value="Chromosome"/>
</dbReference>
<dbReference type="Pfam" id="PF19044">
    <property type="entry name" value="P-loop_TraG"/>
    <property type="match status" value="1"/>
</dbReference>
<evidence type="ECO:0000313" key="6">
    <source>
        <dbReference type="Proteomes" id="UP000276437"/>
    </source>
</evidence>
<dbReference type="AlphaFoldDB" id="A0A348AN35"/>